<name>A0A1H0V6L5_9PSEU</name>
<dbReference type="InterPro" id="IPR023828">
    <property type="entry name" value="Peptidase_S8_Ser-AS"/>
</dbReference>
<evidence type="ECO:0000256" key="13">
    <source>
        <dbReference type="SAM" id="Phobius"/>
    </source>
</evidence>
<evidence type="ECO:0000256" key="2">
    <source>
        <dbReference type="ARBA" id="ARBA00011073"/>
    </source>
</evidence>
<dbReference type="GO" id="GO:0004252">
    <property type="term" value="F:serine-type endopeptidase activity"/>
    <property type="evidence" value="ECO:0007669"/>
    <property type="project" value="UniProtKB-UniRule"/>
</dbReference>
<dbReference type="GO" id="GO:0005886">
    <property type="term" value="C:plasma membrane"/>
    <property type="evidence" value="ECO:0007669"/>
    <property type="project" value="UniProtKB-SubCell"/>
</dbReference>
<dbReference type="STRING" id="504798.SAMN05421871_101791"/>
<keyword evidence="3" id="KW-1003">Cell membrane</keyword>
<feature type="active site" description="Charge relay system" evidence="10">
    <location>
        <position position="345"/>
    </location>
</feature>
<evidence type="ECO:0000256" key="5">
    <source>
        <dbReference type="ARBA" id="ARBA00022692"/>
    </source>
</evidence>
<feature type="compositionally biased region" description="Polar residues" evidence="12">
    <location>
        <begin position="29"/>
        <end position="39"/>
    </location>
</feature>
<dbReference type="PANTHER" id="PTHR43806:SF11">
    <property type="entry name" value="CEREVISIN-RELATED"/>
    <property type="match status" value="1"/>
</dbReference>
<evidence type="ECO:0000313" key="17">
    <source>
        <dbReference type="Proteomes" id="UP000199651"/>
    </source>
</evidence>
<dbReference type="PROSITE" id="PS00136">
    <property type="entry name" value="SUBTILASE_ASP"/>
    <property type="match status" value="1"/>
</dbReference>
<evidence type="ECO:0000256" key="10">
    <source>
        <dbReference type="PROSITE-ProRule" id="PRU01240"/>
    </source>
</evidence>
<evidence type="ECO:0000256" key="11">
    <source>
        <dbReference type="RuleBase" id="RU003355"/>
    </source>
</evidence>
<dbReference type="Gene3D" id="3.40.50.200">
    <property type="entry name" value="Peptidase S8/S53 domain"/>
    <property type="match status" value="1"/>
</dbReference>
<feature type="domain" description="Peptidase S8/S53" evidence="15">
    <location>
        <begin position="97"/>
        <end position="394"/>
    </location>
</feature>
<evidence type="ECO:0000256" key="3">
    <source>
        <dbReference type="ARBA" id="ARBA00022475"/>
    </source>
</evidence>
<dbReference type="PROSITE" id="PS00137">
    <property type="entry name" value="SUBTILASE_HIS"/>
    <property type="match status" value="1"/>
</dbReference>
<dbReference type="AlphaFoldDB" id="A0A1H0V6L5"/>
<keyword evidence="5 13" id="KW-0812">Transmembrane</keyword>
<protein>
    <submittedName>
        <fullName evidence="16">Membrane-anchored mycosin MYCP</fullName>
    </submittedName>
</protein>
<evidence type="ECO:0000256" key="1">
    <source>
        <dbReference type="ARBA" id="ARBA00004162"/>
    </source>
</evidence>
<dbReference type="PANTHER" id="PTHR43806">
    <property type="entry name" value="PEPTIDASE S8"/>
    <property type="match status" value="1"/>
</dbReference>
<dbReference type="InterPro" id="IPR022398">
    <property type="entry name" value="Peptidase_S8_His-AS"/>
</dbReference>
<dbReference type="InterPro" id="IPR023827">
    <property type="entry name" value="Peptidase_S8_Asp-AS"/>
</dbReference>
<dbReference type="PRINTS" id="PR00723">
    <property type="entry name" value="SUBTILISIN"/>
</dbReference>
<dbReference type="PROSITE" id="PS00138">
    <property type="entry name" value="SUBTILASE_SER"/>
    <property type="match status" value="1"/>
</dbReference>
<feature type="signal peptide" evidence="14">
    <location>
        <begin position="1"/>
        <end position="27"/>
    </location>
</feature>
<evidence type="ECO:0000256" key="12">
    <source>
        <dbReference type="SAM" id="MobiDB-lite"/>
    </source>
</evidence>
<keyword evidence="17" id="KW-1185">Reference proteome</keyword>
<dbReference type="NCBIfam" id="TIGR03921">
    <property type="entry name" value="T7SS_mycosin"/>
    <property type="match status" value="1"/>
</dbReference>
<feature type="compositionally biased region" description="Pro residues" evidence="12">
    <location>
        <begin position="40"/>
        <end position="49"/>
    </location>
</feature>
<evidence type="ECO:0000256" key="4">
    <source>
        <dbReference type="ARBA" id="ARBA00022670"/>
    </source>
</evidence>
<dbReference type="InterPro" id="IPR036852">
    <property type="entry name" value="Peptidase_S8/S53_dom_sf"/>
</dbReference>
<dbReference type="InterPro" id="IPR023834">
    <property type="entry name" value="T7SS_pept_S8A_mycosin"/>
</dbReference>
<proteinExistence type="inferred from homology"/>
<organism evidence="16 17">
    <name type="scientific">Actinokineospora alba</name>
    <dbReference type="NCBI Taxonomy" id="504798"/>
    <lineage>
        <taxon>Bacteria</taxon>
        <taxon>Bacillati</taxon>
        <taxon>Actinomycetota</taxon>
        <taxon>Actinomycetes</taxon>
        <taxon>Pseudonocardiales</taxon>
        <taxon>Pseudonocardiaceae</taxon>
        <taxon>Actinokineospora</taxon>
    </lineage>
</organism>
<evidence type="ECO:0000256" key="6">
    <source>
        <dbReference type="ARBA" id="ARBA00022801"/>
    </source>
</evidence>
<dbReference type="InterPro" id="IPR000209">
    <property type="entry name" value="Peptidase_S8/S53_dom"/>
</dbReference>
<evidence type="ECO:0000256" key="9">
    <source>
        <dbReference type="ARBA" id="ARBA00023136"/>
    </source>
</evidence>
<dbReference type="OrthoDB" id="9798386at2"/>
<keyword evidence="6 10" id="KW-0378">Hydrolase</keyword>
<keyword evidence="9 13" id="KW-0472">Membrane</keyword>
<gene>
    <name evidence="16" type="ORF">SAMN05192558_11337</name>
</gene>
<dbReference type="InterPro" id="IPR050131">
    <property type="entry name" value="Peptidase_S8_subtilisin-like"/>
</dbReference>
<dbReference type="SUPFAM" id="SSF52743">
    <property type="entry name" value="Subtilisin-like"/>
    <property type="match status" value="1"/>
</dbReference>
<dbReference type="PROSITE" id="PS51892">
    <property type="entry name" value="SUBTILASE"/>
    <property type="match status" value="1"/>
</dbReference>
<keyword evidence="8 13" id="KW-1133">Transmembrane helix</keyword>
<dbReference type="Pfam" id="PF00082">
    <property type="entry name" value="Peptidase_S8"/>
    <property type="match status" value="1"/>
</dbReference>
<sequence length="473" mass="49573">MRVGKKRGTAALTAALLVTVVAAPGAAAQQENQEPTSMATPPPLEPGWPVPRGIAPDTNYEIKTQCISSLDKGVDLKNKPWGQQQLRFDELHKFSTGKDVLVGVIDTGVKAHPFFQDRIKGGGDLVKGGDGLEDCDGHGTEVAGIIAAKPPVEKGIGFKGIAPDARILSIRQSSTNYQGRRAGEQQDHGAGSIDSLAQAVVHATDQGVRVLNMSVDSCRPVSQGGIKQAEKNLQAALRYAFEKDVVLVASAGNSGENLCPDARNGDDPNNPTHLVTPPWFSEYVLSVAATDRNGDPAKFSVQGPWVSVAAPGTEIISLDPALGSDGLANLQVLKDGKTAPIQGTSFAAPYVAGLAALIRDRHKHLTAKQVMDRIKITASHPAAPGGRDNLVGHGVINPIGALTATIPSEHGIAADSKLDMKLDLPPAVETNWLPMRVAVIGSSAGVVALLLTLFIVRTVRRNNGDTAEPRGSA</sequence>
<keyword evidence="7 10" id="KW-0720">Serine protease</keyword>
<evidence type="ECO:0000259" key="15">
    <source>
        <dbReference type="Pfam" id="PF00082"/>
    </source>
</evidence>
<evidence type="ECO:0000256" key="14">
    <source>
        <dbReference type="SAM" id="SignalP"/>
    </source>
</evidence>
<feature type="region of interest" description="Disordered" evidence="12">
    <location>
        <begin position="27"/>
        <end position="55"/>
    </location>
</feature>
<comment type="similarity">
    <text evidence="2 10 11">Belongs to the peptidase S8 family.</text>
</comment>
<feature type="transmembrane region" description="Helical" evidence="13">
    <location>
        <begin position="432"/>
        <end position="456"/>
    </location>
</feature>
<evidence type="ECO:0000256" key="8">
    <source>
        <dbReference type="ARBA" id="ARBA00022989"/>
    </source>
</evidence>
<evidence type="ECO:0000256" key="7">
    <source>
        <dbReference type="ARBA" id="ARBA00022825"/>
    </source>
</evidence>
<accession>A0A1H0V6L5</accession>
<dbReference type="EMBL" id="FNJB01000013">
    <property type="protein sequence ID" value="SDP73905.1"/>
    <property type="molecule type" value="Genomic_DNA"/>
</dbReference>
<dbReference type="Proteomes" id="UP000199651">
    <property type="component" value="Unassembled WGS sequence"/>
</dbReference>
<reference evidence="17" key="1">
    <citation type="submission" date="2016-10" db="EMBL/GenBank/DDBJ databases">
        <authorList>
            <person name="Varghese N."/>
            <person name="Submissions S."/>
        </authorList>
    </citation>
    <scope>NUCLEOTIDE SEQUENCE [LARGE SCALE GENOMIC DNA]</scope>
    <source>
        <strain evidence="17">IBRC-M 10655</strain>
    </source>
</reference>
<keyword evidence="14" id="KW-0732">Signal</keyword>
<feature type="chain" id="PRO_5038347266" evidence="14">
    <location>
        <begin position="28"/>
        <end position="473"/>
    </location>
</feature>
<feature type="active site" description="Charge relay system" evidence="10">
    <location>
        <position position="106"/>
    </location>
</feature>
<keyword evidence="4 10" id="KW-0645">Protease</keyword>
<dbReference type="RefSeq" id="WP_091382596.1">
    <property type="nucleotide sequence ID" value="NZ_FNDV01000001.1"/>
</dbReference>
<comment type="subcellular location">
    <subcellularLocation>
        <location evidence="1">Cell membrane</location>
        <topology evidence="1">Single-pass membrane protein</topology>
    </subcellularLocation>
</comment>
<dbReference type="InterPro" id="IPR015500">
    <property type="entry name" value="Peptidase_S8_subtilisin-rel"/>
</dbReference>
<feature type="active site" description="Charge relay system" evidence="10">
    <location>
        <position position="138"/>
    </location>
</feature>
<evidence type="ECO:0000313" key="16">
    <source>
        <dbReference type="EMBL" id="SDP73905.1"/>
    </source>
</evidence>
<dbReference type="GO" id="GO:0006508">
    <property type="term" value="P:proteolysis"/>
    <property type="evidence" value="ECO:0007669"/>
    <property type="project" value="UniProtKB-KW"/>
</dbReference>